<dbReference type="InterPro" id="IPR017937">
    <property type="entry name" value="Thioredoxin_CS"/>
</dbReference>
<sequence length="580" mass="63751">MDVHLLVYDLSGGLARQMSRDLLGFHLDAIYHTSIKLNGREYVYDGNVVSIIPGTSHLGRPLQEIYLGKTQLPMDVIEEYLDSLREIYTVDAYDLFAHNCNNFSNDLATFLLGKGIPDHILHMPQAVLDSPMGRMLLPTLTQQVNARKRAGAVLGIEGRTGGASSKPKSEWHRHHGVVKGVASLAQLQSLLSEADKSCAVVFFTSATCAPCRVVYPLYDQLAAEFGDKATLIKVDISHAFDVARQYSVSATPTFITFLHGKEENRWSGADASELRGNVQLLVQMAWPPHPHESLNLPTFANTEAKPVIFTKIPPLPKLLLKMGPVADEPAVQGVKQFIELRSNEGPAEASLPDMTKYASFLRASTEKLPPELEFAVVDLLRCALVDPRFSGFFAEEKDNSTIAKLLDIVNKLEACPYALRLVTLQMACNLFSSPLFPDQILGHERLRGAVTRLISSSFLDESHSNVRVAAASLLFNVSLSNSKKRREGPGDVLPEGDQVELAASTLEAISQEEESAEALQGMLLALGYLVYRCPLDGELADLLRTMDAEETVMAKKKHFADMKLIDEVGKELLGKGLKKS</sequence>
<comment type="similarity">
    <text evidence="1">Belongs to the DeSI family.</text>
</comment>
<dbReference type="PROSITE" id="PS00194">
    <property type="entry name" value="THIOREDOXIN_1"/>
    <property type="match status" value="1"/>
</dbReference>
<feature type="domain" description="PPPDE" evidence="6">
    <location>
        <begin position="1"/>
        <end position="141"/>
    </location>
</feature>
<evidence type="ECO:0000313" key="8">
    <source>
        <dbReference type="Proteomes" id="UP001174691"/>
    </source>
</evidence>
<feature type="domain" description="Thioredoxin" evidence="4">
    <location>
        <begin position="142"/>
        <end position="283"/>
    </location>
</feature>
<dbReference type="Pfam" id="PF05903">
    <property type="entry name" value="Peptidase_C97"/>
    <property type="match status" value="1"/>
</dbReference>
<dbReference type="Gene3D" id="1.25.10.10">
    <property type="entry name" value="Leucine-rich Repeat Variant"/>
    <property type="match status" value="1"/>
</dbReference>
<dbReference type="Gene3D" id="3.40.30.10">
    <property type="entry name" value="Glutaredoxin"/>
    <property type="match status" value="1"/>
</dbReference>
<dbReference type="AlphaFoldDB" id="A0AA38VQA4"/>
<keyword evidence="8" id="KW-1185">Reference proteome</keyword>
<feature type="domain" description="PUL" evidence="5">
    <location>
        <begin position="300"/>
        <end position="575"/>
    </location>
</feature>
<dbReference type="InterPro" id="IPR011989">
    <property type="entry name" value="ARM-like"/>
</dbReference>
<evidence type="ECO:0000256" key="2">
    <source>
        <dbReference type="ARBA" id="ARBA00022670"/>
    </source>
</evidence>
<dbReference type="PANTHER" id="PTHR12378">
    <property type="entry name" value="DESUMOYLATING ISOPEPTIDASE"/>
    <property type="match status" value="1"/>
</dbReference>
<dbReference type="Proteomes" id="UP001174691">
    <property type="component" value="Unassembled WGS sequence"/>
</dbReference>
<dbReference type="InterPro" id="IPR008580">
    <property type="entry name" value="PPPDE_dom"/>
</dbReference>
<reference evidence="7" key="1">
    <citation type="submission" date="2022-07" db="EMBL/GenBank/DDBJ databases">
        <title>Fungi with potential for degradation of polypropylene.</title>
        <authorList>
            <person name="Gostincar C."/>
        </authorList>
    </citation>
    <scope>NUCLEOTIDE SEQUENCE</scope>
    <source>
        <strain evidence="7">EXF-13287</strain>
    </source>
</reference>
<protein>
    <submittedName>
        <fullName evidence="7">DUF862-domain-containing protein</fullName>
    </submittedName>
</protein>
<dbReference type="EMBL" id="JANBVN010000045">
    <property type="protein sequence ID" value="KAJ9157071.1"/>
    <property type="molecule type" value="Genomic_DNA"/>
</dbReference>
<keyword evidence="2" id="KW-0645">Protease</keyword>
<evidence type="ECO:0000259" key="6">
    <source>
        <dbReference type="PROSITE" id="PS51858"/>
    </source>
</evidence>
<dbReference type="InterPro" id="IPR042266">
    <property type="entry name" value="PPPDE_sf"/>
</dbReference>
<dbReference type="SUPFAM" id="SSF52833">
    <property type="entry name" value="Thioredoxin-like"/>
    <property type="match status" value="1"/>
</dbReference>
<evidence type="ECO:0000259" key="5">
    <source>
        <dbReference type="PROSITE" id="PS51396"/>
    </source>
</evidence>
<dbReference type="Gene3D" id="3.90.1720.30">
    <property type="entry name" value="PPPDE domains"/>
    <property type="match status" value="1"/>
</dbReference>
<dbReference type="CDD" id="cd02947">
    <property type="entry name" value="TRX_family"/>
    <property type="match status" value="1"/>
</dbReference>
<evidence type="ECO:0000256" key="3">
    <source>
        <dbReference type="ARBA" id="ARBA00022801"/>
    </source>
</evidence>
<organism evidence="7 8">
    <name type="scientific">Coniochaeta hoffmannii</name>
    <dbReference type="NCBI Taxonomy" id="91930"/>
    <lineage>
        <taxon>Eukaryota</taxon>
        <taxon>Fungi</taxon>
        <taxon>Dikarya</taxon>
        <taxon>Ascomycota</taxon>
        <taxon>Pezizomycotina</taxon>
        <taxon>Sordariomycetes</taxon>
        <taxon>Sordariomycetidae</taxon>
        <taxon>Coniochaetales</taxon>
        <taxon>Coniochaetaceae</taxon>
        <taxon>Coniochaeta</taxon>
    </lineage>
</organism>
<dbReference type="InterPro" id="IPR036249">
    <property type="entry name" value="Thioredoxin-like_sf"/>
</dbReference>
<dbReference type="InterPro" id="IPR013535">
    <property type="entry name" value="PUL_dom"/>
</dbReference>
<accession>A0AA38VQA4</accession>
<proteinExistence type="inferred from homology"/>
<dbReference type="Pfam" id="PF08324">
    <property type="entry name" value="PUL"/>
    <property type="match status" value="1"/>
</dbReference>
<dbReference type="PROSITE" id="PS51396">
    <property type="entry name" value="PUL"/>
    <property type="match status" value="1"/>
</dbReference>
<dbReference type="GO" id="GO:0008233">
    <property type="term" value="F:peptidase activity"/>
    <property type="evidence" value="ECO:0007669"/>
    <property type="project" value="UniProtKB-KW"/>
</dbReference>
<dbReference type="PANTHER" id="PTHR12378:SF7">
    <property type="entry name" value="DESUMOYLATING ISOPEPTIDASE 1"/>
    <property type="match status" value="1"/>
</dbReference>
<comment type="caution">
    <text evidence="7">The sequence shown here is derived from an EMBL/GenBank/DDBJ whole genome shotgun (WGS) entry which is preliminary data.</text>
</comment>
<dbReference type="PROSITE" id="PS51352">
    <property type="entry name" value="THIOREDOXIN_2"/>
    <property type="match status" value="1"/>
</dbReference>
<dbReference type="SMART" id="SM01179">
    <property type="entry name" value="DUF862"/>
    <property type="match status" value="1"/>
</dbReference>
<dbReference type="InterPro" id="IPR013766">
    <property type="entry name" value="Thioredoxin_domain"/>
</dbReference>
<name>A0AA38VQA4_9PEZI</name>
<evidence type="ECO:0000259" key="4">
    <source>
        <dbReference type="PROSITE" id="PS51352"/>
    </source>
</evidence>
<keyword evidence="3" id="KW-0378">Hydrolase</keyword>
<dbReference type="GO" id="GO:0070646">
    <property type="term" value="P:protein modification by small protein removal"/>
    <property type="evidence" value="ECO:0007669"/>
    <property type="project" value="TreeGrafter"/>
</dbReference>
<evidence type="ECO:0000313" key="7">
    <source>
        <dbReference type="EMBL" id="KAJ9157071.1"/>
    </source>
</evidence>
<dbReference type="PROSITE" id="PS51858">
    <property type="entry name" value="PPPDE"/>
    <property type="match status" value="1"/>
</dbReference>
<gene>
    <name evidence="7" type="ORF">NKR19_g3833</name>
</gene>
<evidence type="ECO:0000256" key="1">
    <source>
        <dbReference type="ARBA" id="ARBA00008140"/>
    </source>
</evidence>
<dbReference type="Pfam" id="PF00085">
    <property type="entry name" value="Thioredoxin"/>
    <property type="match status" value="1"/>
</dbReference>
<dbReference type="GO" id="GO:0006508">
    <property type="term" value="P:proteolysis"/>
    <property type="evidence" value="ECO:0007669"/>
    <property type="project" value="UniProtKB-KW"/>
</dbReference>